<proteinExistence type="predicted"/>
<keyword evidence="5" id="KW-1185">Reference proteome</keyword>
<dbReference type="PANTHER" id="PTHR22933">
    <property type="entry name" value="FI18007P1-RELATED"/>
    <property type="match status" value="1"/>
</dbReference>
<dbReference type="RefSeq" id="XP_050511003.1">
    <property type="nucleotide sequence ID" value="XM_050655046.1"/>
</dbReference>
<dbReference type="InterPro" id="IPR052976">
    <property type="entry name" value="Scoloptoxin-like"/>
</dbReference>
<dbReference type="Pfam" id="PF01607">
    <property type="entry name" value="CBM_14"/>
    <property type="match status" value="1"/>
</dbReference>
<evidence type="ECO:0000256" key="2">
    <source>
        <dbReference type="SAM" id="SignalP"/>
    </source>
</evidence>
<dbReference type="GeneID" id="126887480"/>
<evidence type="ECO:0000256" key="1">
    <source>
        <dbReference type="SAM" id="MobiDB-lite"/>
    </source>
</evidence>
<evidence type="ECO:0000259" key="3">
    <source>
        <dbReference type="PROSITE" id="PS50940"/>
    </source>
</evidence>
<feature type="chain" id="PRO_5046922927" description="Chitin-binding type-2 domain-containing protein" evidence="2">
    <location>
        <begin position="27"/>
        <end position="729"/>
    </location>
</feature>
<dbReference type="PROSITE" id="PS50940">
    <property type="entry name" value="CHIT_BIND_II"/>
    <property type="match status" value="1"/>
</dbReference>
<dbReference type="Gene3D" id="2.170.140.10">
    <property type="entry name" value="Chitin binding domain"/>
    <property type="match status" value="1"/>
</dbReference>
<feature type="compositionally biased region" description="Polar residues" evidence="1">
    <location>
        <begin position="644"/>
        <end position="657"/>
    </location>
</feature>
<organism evidence="4 5">
    <name type="scientific">Diabrotica virgifera virgifera</name>
    <name type="common">western corn rootworm</name>
    <dbReference type="NCBI Taxonomy" id="50390"/>
    <lineage>
        <taxon>Eukaryota</taxon>
        <taxon>Metazoa</taxon>
        <taxon>Ecdysozoa</taxon>
        <taxon>Arthropoda</taxon>
        <taxon>Hexapoda</taxon>
        <taxon>Insecta</taxon>
        <taxon>Pterygota</taxon>
        <taxon>Neoptera</taxon>
        <taxon>Endopterygota</taxon>
        <taxon>Coleoptera</taxon>
        <taxon>Polyphaga</taxon>
        <taxon>Cucujiformia</taxon>
        <taxon>Chrysomeloidea</taxon>
        <taxon>Chrysomelidae</taxon>
        <taxon>Galerucinae</taxon>
        <taxon>Diabroticina</taxon>
        <taxon>Diabroticites</taxon>
        <taxon>Diabrotica</taxon>
    </lineage>
</organism>
<sequence length="729" mass="81631">MCDSRRNMFWVFLIGTLGIFGGFNNAQQNLQTNFSCLGRTTGYYADVDKGCQVYHMCDGLGRQFSYTCPNATLFQQRMLICDHWYMVNCSRATEDYSANLLIGQRNKPFLEDSDTLHFLRTPRPDLLVAPSNRTEYNIVYRTGEQNLSPRDFVGVESEDESVTDQPTYFPPSSWSTQILKQTSTPEPLTNDLNENTNLSNVQRRTNSQGRGKAINFSSNKNRNNLVNYKSNFKATTPVYPQTIEDTTQSSNNVGLLAPVQSANKKIDTLPENGLSLELLPPAVDPDLFGRQDNTASTIKVNFPSNYKATTPQYPSEDELTKALREKLEGSNEQSQFKVNFKSNFKATTPVYPNLVDPTSVDPDQLGILPPQGNVVNFHSNFKATTPQYPTSVDNTSPQPDDVGLVPPREVEQLSSQDTKDPPIRVNFESNFKATTPNYPSFVDQTSVNPDDAGLLPPNGDEDNTDQVIINFQSNFKATTPQYPNYVDPTSPDPNDLGLLPPNNKDKINGNENIHVNFESNFKATTPQYPSYVDSTSPNPNDIGLLPPKEAPRVAFKSKFRATTPNYPTSVETTSANPYDVGLVPPLDTIVNFHSDYKATTPDYPTFVESTSPDPQQAGLLAPQPENLLGLINPIKNQRPRDSEFSNNWSVPSKSYQPPSIDPDYNVGEEELQEIPGIKLLNFMKSFNKEQWQELRQAFRIPEYDFPLDDATRPSYDSVVNSFEPVSVKK</sequence>
<feature type="region of interest" description="Disordered" evidence="1">
    <location>
        <begin position="636"/>
        <end position="659"/>
    </location>
</feature>
<keyword evidence="2" id="KW-0732">Signal</keyword>
<evidence type="ECO:0000313" key="5">
    <source>
        <dbReference type="Proteomes" id="UP001652700"/>
    </source>
</evidence>
<name>A0ABM5KLH4_DIAVI</name>
<reference evidence="4" key="1">
    <citation type="submission" date="2025-05" db="UniProtKB">
        <authorList>
            <consortium name="EnsemblMetazoa"/>
        </authorList>
    </citation>
    <scope>IDENTIFICATION</scope>
</reference>
<feature type="signal peptide" evidence="2">
    <location>
        <begin position="1"/>
        <end position="26"/>
    </location>
</feature>
<dbReference type="PANTHER" id="PTHR22933:SF44">
    <property type="entry name" value="RE15157P"/>
    <property type="match status" value="1"/>
</dbReference>
<evidence type="ECO:0000313" key="4">
    <source>
        <dbReference type="EnsemblMetazoa" id="XP_050511003.1"/>
    </source>
</evidence>
<dbReference type="InterPro" id="IPR002557">
    <property type="entry name" value="Chitin-bd_dom"/>
</dbReference>
<accession>A0ABM5KLH4</accession>
<dbReference type="InterPro" id="IPR036508">
    <property type="entry name" value="Chitin-bd_dom_sf"/>
</dbReference>
<dbReference type="EnsemblMetazoa" id="XM_050655046.1">
    <property type="protein sequence ID" value="XP_050511003.1"/>
    <property type="gene ID" value="LOC126887480"/>
</dbReference>
<protein>
    <recommendedName>
        <fullName evidence="3">Chitin-binding type-2 domain-containing protein</fullName>
    </recommendedName>
</protein>
<dbReference type="Proteomes" id="UP001652700">
    <property type="component" value="Unplaced"/>
</dbReference>
<dbReference type="SUPFAM" id="SSF57625">
    <property type="entry name" value="Invertebrate chitin-binding proteins"/>
    <property type="match status" value="1"/>
</dbReference>
<feature type="domain" description="Chitin-binding type-2" evidence="3">
    <location>
        <begin position="33"/>
        <end position="91"/>
    </location>
</feature>